<gene>
    <name evidence="1" type="ORF">R1sor_011693</name>
</gene>
<dbReference type="EMBL" id="JBJQOH010000002">
    <property type="protein sequence ID" value="KAL3697617.1"/>
    <property type="molecule type" value="Genomic_DNA"/>
</dbReference>
<organism evidence="1 2">
    <name type="scientific">Riccia sorocarpa</name>
    <dbReference type="NCBI Taxonomy" id="122646"/>
    <lineage>
        <taxon>Eukaryota</taxon>
        <taxon>Viridiplantae</taxon>
        <taxon>Streptophyta</taxon>
        <taxon>Embryophyta</taxon>
        <taxon>Marchantiophyta</taxon>
        <taxon>Marchantiopsida</taxon>
        <taxon>Marchantiidae</taxon>
        <taxon>Marchantiales</taxon>
        <taxon>Ricciaceae</taxon>
        <taxon>Riccia</taxon>
    </lineage>
</organism>
<dbReference type="Proteomes" id="UP001633002">
    <property type="component" value="Unassembled WGS sequence"/>
</dbReference>
<proteinExistence type="predicted"/>
<accession>A0ABD3I5L2</accession>
<keyword evidence="2" id="KW-1185">Reference proteome</keyword>
<comment type="caution">
    <text evidence="1">The sequence shown here is derived from an EMBL/GenBank/DDBJ whole genome shotgun (WGS) entry which is preliminary data.</text>
</comment>
<sequence>MESAMESEVEDWMEDWEYDVDEEGAMGLAEWEELNSNRWSSEIPTITFSHSNRDGVESIGRTPLDQWQESLRNVRRKIDIGGKTLQEVEAAAGRIKEGEIWTSSQEEGGR</sequence>
<evidence type="ECO:0000313" key="2">
    <source>
        <dbReference type="Proteomes" id="UP001633002"/>
    </source>
</evidence>
<name>A0ABD3I5L2_9MARC</name>
<evidence type="ECO:0000313" key="1">
    <source>
        <dbReference type="EMBL" id="KAL3697617.1"/>
    </source>
</evidence>
<dbReference type="AlphaFoldDB" id="A0ABD3I5L2"/>
<protein>
    <submittedName>
        <fullName evidence="1">Uncharacterized protein</fullName>
    </submittedName>
</protein>
<reference evidence="1 2" key="1">
    <citation type="submission" date="2024-09" db="EMBL/GenBank/DDBJ databases">
        <title>Chromosome-scale assembly of Riccia sorocarpa.</title>
        <authorList>
            <person name="Paukszto L."/>
        </authorList>
    </citation>
    <scope>NUCLEOTIDE SEQUENCE [LARGE SCALE GENOMIC DNA]</scope>
    <source>
        <strain evidence="1">LP-2024</strain>
        <tissue evidence="1">Aerial parts of the thallus</tissue>
    </source>
</reference>